<evidence type="ECO:0000313" key="1">
    <source>
        <dbReference type="EMBL" id="MBW84731.1"/>
    </source>
</evidence>
<sequence length="23" mass="2623">MTDEICCFYLGLVPVGFVEYPVK</sequence>
<name>A0A2P2IU28_RHIMU</name>
<proteinExistence type="predicted"/>
<protein>
    <submittedName>
        <fullName evidence="1">Uncharacterized protein</fullName>
    </submittedName>
</protein>
<dbReference type="EMBL" id="GGEC01004248">
    <property type="protein sequence ID" value="MBW84731.1"/>
    <property type="molecule type" value="Transcribed_RNA"/>
</dbReference>
<accession>A0A2P2IU28</accession>
<organism evidence="1">
    <name type="scientific">Rhizophora mucronata</name>
    <name type="common">Asiatic mangrove</name>
    <dbReference type="NCBI Taxonomy" id="61149"/>
    <lineage>
        <taxon>Eukaryota</taxon>
        <taxon>Viridiplantae</taxon>
        <taxon>Streptophyta</taxon>
        <taxon>Embryophyta</taxon>
        <taxon>Tracheophyta</taxon>
        <taxon>Spermatophyta</taxon>
        <taxon>Magnoliopsida</taxon>
        <taxon>eudicotyledons</taxon>
        <taxon>Gunneridae</taxon>
        <taxon>Pentapetalae</taxon>
        <taxon>rosids</taxon>
        <taxon>fabids</taxon>
        <taxon>Malpighiales</taxon>
        <taxon>Rhizophoraceae</taxon>
        <taxon>Rhizophora</taxon>
    </lineage>
</organism>
<dbReference type="AlphaFoldDB" id="A0A2P2IU28"/>
<reference evidence="1" key="1">
    <citation type="submission" date="2018-02" db="EMBL/GenBank/DDBJ databases">
        <title>Rhizophora mucronata_Transcriptome.</title>
        <authorList>
            <person name="Meera S.P."/>
            <person name="Sreeshan A."/>
            <person name="Augustine A."/>
        </authorList>
    </citation>
    <scope>NUCLEOTIDE SEQUENCE</scope>
    <source>
        <tissue evidence="1">Leaf</tissue>
    </source>
</reference>